<dbReference type="PROSITE" id="PS00867">
    <property type="entry name" value="CPSASE_2"/>
    <property type="match status" value="1"/>
</dbReference>
<dbReference type="InterPro" id="IPR000891">
    <property type="entry name" value="PYR_CT"/>
</dbReference>
<dbReference type="InterPro" id="IPR011053">
    <property type="entry name" value="Single_hybrid_motif"/>
</dbReference>
<evidence type="ECO:0000259" key="12">
    <source>
        <dbReference type="PROSITE" id="PS50968"/>
    </source>
</evidence>
<evidence type="ECO:0000313" key="17">
    <source>
        <dbReference type="Proteomes" id="UP001596072"/>
    </source>
</evidence>
<feature type="domain" description="Lipoyl-binding" evidence="12">
    <location>
        <begin position="1051"/>
        <end position="1125"/>
    </location>
</feature>
<dbReference type="Gene3D" id="3.30.470.20">
    <property type="entry name" value="ATP-grasp fold, B domain"/>
    <property type="match status" value="1"/>
</dbReference>
<dbReference type="InterPro" id="IPR016185">
    <property type="entry name" value="PreATP-grasp_dom_sf"/>
</dbReference>
<evidence type="ECO:0000256" key="7">
    <source>
        <dbReference type="ARBA" id="ARBA00022741"/>
    </source>
</evidence>
<dbReference type="InterPro" id="IPR005482">
    <property type="entry name" value="Biotin_COase_C"/>
</dbReference>
<dbReference type="InterPro" id="IPR001882">
    <property type="entry name" value="Biotin_BS"/>
</dbReference>
<dbReference type="PROSITE" id="PS50991">
    <property type="entry name" value="PYR_CT"/>
    <property type="match status" value="1"/>
</dbReference>
<keyword evidence="7 11" id="KW-0547">Nucleotide-binding</keyword>
<evidence type="ECO:0000259" key="15">
    <source>
        <dbReference type="PROSITE" id="PS50991"/>
    </source>
</evidence>
<dbReference type="NCBIfam" id="TIGR01235">
    <property type="entry name" value="pyruv_carbox"/>
    <property type="match status" value="1"/>
</dbReference>
<dbReference type="RefSeq" id="WP_136431162.1">
    <property type="nucleotide sequence ID" value="NZ_JBHSNS010000001.1"/>
</dbReference>
<dbReference type="SUPFAM" id="SSF89000">
    <property type="entry name" value="post-HMGL domain-like"/>
    <property type="match status" value="1"/>
</dbReference>
<feature type="domain" description="Biotin carboxylation" evidence="14">
    <location>
        <begin position="1"/>
        <end position="450"/>
    </location>
</feature>
<dbReference type="SUPFAM" id="SSF56059">
    <property type="entry name" value="Glutathione synthetase ATP-binding domain-like"/>
    <property type="match status" value="1"/>
</dbReference>
<gene>
    <name evidence="16" type="ORF">ACFPQB_04380</name>
</gene>
<dbReference type="InterPro" id="IPR055268">
    <property type="entry name" value="PCB-like"/>
</dbReference>
<reference evidence="17" key="1">
    <citation type="journal article" date="2019" name="Int. J. Syst. Evol. Microbiol.">
        <title>The Global Catalogue of Microorganisms (GCM) 10K type strain sequencing project: providing services to taxonomists for standard genome sequencing and annotation.</title>
        <authorList>
            <consortium name="The Broad Institute Genomics Platform"/>
            <consortium name="The Broad Institute Genome Sequencing Center for Infectious Disease"/>
            <person name="Wu L."/>
            <person name="Ma J."/>
        </authorList>
    </citation>
    <scope>NUCLEOTIDE SEQUENCE [LARGE SCALE GENOMIC DNA]</scope>
    <source>
        <strain evidence="17">YIM 94188</strain>
    </source>
</reference>
<dbReference type="SUPFAM" id="SSF52440">
    <property type="entry name" value="PreATP-grasp domain"/>
    <property type="match status" value="1"/>
</dbReference>
<keyword evidence="9 11" id="KW-0092">Biotin</keyword>
<dbReference type="NCBIfam" id="NF006761">
    <property type="entry name" value="PRK09282.1"/>
    <property type="match status" value="1"/>
</dbReference>
<dbReference type="SUPFAM" id="SSF51230">
    <property type="entry name" value="Single hybrid motif"/>
    <property type="match status" value="1"/>
</dbReference>
<dbReference type="Pfam" id="PF00682">
    <property type="entry name" value="HMGL-like"/>
    <property type="match status" value="1"/>
</dbReference>
<dbReference type="PANTHER" id="PTHR43778:SF2">
    <property type="entry name" value="PYRUVATE CARBOXYLASE, MITOCHONDRIAL"/>
    <property type="match status" value="1"/>
</dbReference>
<organism evidence="16 17">
    <name type="scientific">Nocardioides vastitatis</name>
    <dbReference type="NCBI Taxonomy" id="2568655"/>
    <lineage>
        <taxon>Bacteria</taxon>
        <taxon>Bacillati</taxon>
        <taxon>Actinomycetota</taxon>
        <taxon>Actinomycetes</taxon>
        <taxon>Propionibacteriales</taxon>
        <taxon>Nocardioidaceae</taxon>
        <taxon>Nocardioides</taxon>
    </lineage>
</organism>
<dbReference type="InterPro" id="IPR005930">
    <property type="entry name" value="Pyruv_COase"/>
</dbReference>
<dbReference type="InterPro" id="IPR011764">
    <property type="entry name" value="Biotin_carboxylation_dom"/>
</dbReference>
<evidence type="ECO:0000256" key="5">
    <source>
        <dbReference type="ARBA" id="ARBA00022598"/>
    </source>
</evidence>
<dbReference type="Pfam" id="PF00364">
    <property type="entry name" value="Biotin_lipoyl"/>
    <property type="match status" value="1"/>
</dbReference>
<evidence type="ECO:0000256" key="10">
    <source>
        <dbReference type="ARBA" id="ARBA00023268"/>
    </source>
</evidence>
<dbReference type="Pfam" id="PF00289">
    <property type="entry name" value="Biotin_carb_N"/>
    <property type="match status" value="1"/>
</dbReference>
<comment type="caution">
    <text evidence="16">The sequence shown here is derived from an EMBL/GenBank/DDBJ whole genome shotgun (WGS) entry which is preliminary data.</text>
</comment>
<keyword evidence="6" id="KW-0479">Metal-binding</keyword>
<sequence>MLSKILVANRGEIAIRAFRAGREAGARMVAVYPYEDRWSEHRLRSDEAYEIGEPGHPVRAYLDPAAIVEVAVRCGADAVYPGYGFLSENPALAEACAAAGVTFVGPSADVLTLTGNKARAIAAAKAAGVPTLQSVPPSTDVDAIVAAAEEIPAPLFVKAVAGGGGRGMRRVDDRAKLREAIETCMREAEGAFGDPTVFIEQAVVDPRHIEVQILADGSGNVIHLFERDCSVQRRHQKVVEIAPAPNLDPEIRERMCADAVRFAQEIGYVNAGTVEFLLDPSGDYVFIEMNPRIQVEHTVTEEVTGVDLVQAQLRIAAGATLADLGLSQETVQVRGAALQCRITTEDPTNDFRPDTGRITTYRSPGGAGVRLDAGTVYTGAEVSPHFDSMLAKLTCRGRDFGEAVGRARRALGEFHILGVQTNIPFVQALLEEPEFLSGQVTTSFIADHPELLHARSSGDRATKLIGYLADVTVNQPHGPAPTTLDPATKLPEIDLSVPPAAGSRQQLLELGPEGFAAALRNQRSVAVTDTTFRDAHQSLLATRMRTRDLVTGAAHTARLLPQLWSVECWGGATYDVALRFLAEDPWERLAALREAAPNVCLQMLLRGRNTVGYTPYPTEVTDAFVQEAAATGIDVFRIFDALNDVEQMRPAIEAVRATGTTLAQVALCYTGNLSDPREQVYTLDYYLKLAEKIVEAGAHALAVKDMAGLLRAPAARTLVGALRAEFDLPVHVHTHDTAGGQLATLLAAIDAGADAVDAAAAALSGTTSQPAMSALVASTDGAPRGTDLDLDTVCALEPYWEATRRLYAPFESGLPAPTGRVYTHEIPGGQLSNLRQQAVALGLGEKFEQIEDMYAAANRILGNPVKVTPSSKVVGDLALHLVAVGADPAEFEANPQKFDLPDSVVGFLRGELGAPAGGWPEPFRSKALEGRTHKPASPMLAAADAAALATDRRATLSRLLFPGPMREFEDSRRAWGDLSVLSTGDFFYGLRQGAEHKVPLGPGQRVLMGLQAMGDPDERGYRTVMCTVDGQLRPVVVRDLSVASVAAVAEKADRNHPGHVGAPFQGTVTVTVALGDAVKAGDPVATIEAMKMEAVIASPTDGTVARVAIPGVSPVDGGDLLLVVHATEQARAREDGRR</sequence>
<keyword evidence="5 11" id="KW-0436">Ligase</keyword>
<dbReference type="InterPro" id="IPR003379">
    <property type="entry name" value="Carboxylase_cons_dom"/>
</dbReference>
<evidence type="ECO:0000256" key="9">
    <source>
        <dbReference type="ARBA" id="ARBA00023267"/>
    </source>
</evidence>
<protein>
    <recommendedName>
        <fullName evidence="3 11">Pyruvate carboxylase</fullName>
        <ecNumber evidence="3 11">6.4.1.1</ecNumber>
    </recommendedName>
</protein>
<evidence type="ECO:0000256" key="2">
    <source>
        <dbReference type="ARBA" id="ARBA00004742"/>
    </source>
</evidence>
<keyword evidence="17" id="KW-1185">Reference proteome</keyword>
<dbReference type="PANTHER" id="PTHR43778">
    <property type="entry name" value="PYRUVATE CARBOXYLASE"/>
    <property type="match status" value="1"/>
</dbReference>
<dbReference type="InterPro" id="IPR005479">
    <property type="entry name" value="CPAse_ATP-bd"/>
</dbReference>
<proteinExistence type="predicted"/>
<dbReference type="SMART" id="SM00878">
    <property type="entry name" value="Biotin_carb_C"/>
    <property type="match status" value="1"/>
</dbReference>
<dbReference type="Pfam" id="PF02786">
    <property type="entry name" value="CPSase_L_D2"/>
    <property type="match status" value="1"/>
</dbReference>
<evidence type="ECO:0000256" key="3">
    <source>
        <dbReference type="ARBA" id="ARBA00013057"/>
    </source>
</evidence>
<dbReference type="Gene3D" id="3.10.600.10">
    <property type="entry name" value="pyruvate carboxylase f1077a mutant domain"/>
    <property type="match status" value="1"/>
</dbReference>
<keyword evidence="4" id="KW-0312">Gluconeogenesis</keyword>
<dbReference type="CDD" id="cd07937">
    <property type="entry name" value="DRE_TIM_PC_TC_5S"/>
    <property type="match status" value="1"/>
</dbReference>
<keyword evidence="8 11" id="KW-0067">ATP-binding</keyword>
<evidence type="ECO:0000256" key="1">
    <source>
        <dbReference type="ARBA" id="ARBA00001953"/>
    </source>
</evidence>
<comment type="pathway">
    <text evidence="2">Carbohydrate biosynthesis; gluconeogenesis.</text>
</comment>
<dbReference type="PROSITE" id="PS50968">
    <property type="entry name" value="BIOTINYL_LIPOYL"/>
    <property type="match status" value="1"/>
</dbReference>
<evidence type="ECO:0000256" key="4">
    <source>
        <dbReference type="ARBA" id="ARBA00022432"/>
    </source>
</evidence>
<dbReference type="EC" id="6.4.1.1" evidence="3 11"/>
<dbReference type="Gene3D" id="2.40.50.100">
    <property type="match status" value="1"/>
</dbReference>
<evidence type="ECO:0000259" key="14">
    <source>
        <dbReference type="PROSITE" id="PS50979"/>
    </source>
</evidence>
<keyword evidence="16" id="KW-0670">Pyruvate</keyword>
<dbReference type="InterPro" id="IPR005481">
    <property type="entry name" value="BC-like_N"/>
</dbReference>
<dbReference type="GO" id="GO:0004736">
    <property type="term" value="F:pyruvate carboxylase activity"/>
    <property type="evidence" value="ECO:0007669"/>
    <property type="project" value="UniProtKB-EC"/>
</dbReference>
<evidence type="ECO:0000256" key="8">
    <source>
        <dbReference type="ARBA" id="ARBA00022840"/>
    </source>
</evidence>
<keyword evidence="10" id="KW-0511">Multifunctional enzyme</keyword>
<dbReference type="NCBIfam" id="NF009554">
    <property type="entry name" value="PRK12999.1"/>
    <property type="match status" value="1"/>
</dbReference>
<dbReference type="InterPro" id="IPR013785">
    <property type="entry name" value="Aldolase_TIM"/>
</dbReference>
<dbReference type="InterPro" id="IPR011054">
    <property type="entry name" value="Rudment_hybrid_motif"/>
</dbReference>
<dbReference type="Proteomes" id="UP001596072">
    <property type="component" value="Unassembled WGS sequence"/>
</dbReference>
<comment type="function">
    <text evidence="11">Catalyzes a 2-step reaction, involving the ATP-dependent carboxylation of the covalently attached biotin in the first step and the transfer of the carboxyl group to pyruvate in the second.</text>
</comment>
<dbReference type="PIRSF" id="PIRSF001594">
    <property type="entry name" value="Pyruv_carbox"/>
    <property type="match status" value="1"/>
</dbReference>
<name>A0ABW0ZBD8_9ACTN</name>
<dbReference type="EMBL" id="JBHSNS010000001">
    <property type="protein sequence ID" value="MFC5728141.1"/>
    <property type="molecule type" value="Genomic_DNA"/>
</dbReference>
<dbReference type="InterPro" id="IPR011761">
    <property type="entry name" value="ATP-grasp"/>
</dbReference>
<dbReference type="Gene3D" id="3.20.20.70">
    <property type="entry name" value="Aldolase class I"/>
    <property type="match status" value="1"/>
</dbReference>
<accession>A0ABW0ZBD8</accession>
<dbReference type="PROSITE" id="PS50975">
    <property type="entry name" value="ATP_GRASP"/>
    <property type="match status" value="1"/>
</dbReference>
<evidence type="ECO:0000256" key="6">
    <source>
        <dbReference type="ARBA" id="ARBA00022723"/>
    </source>
</evidence>
<dbReference type="CDD" id="cd06850">
    <property type="entry name" value="biotinyl_domain"/>
    <property type="match status" value="1"/>
</dbReference>
<dbReference type="SUPFAM" id="SSF51246">
    <property type="entry name" value="Rudiment single hybrid motif"/>
    <property type="match status" value="1"/>
</dbReference>
<dbReference type="SUPFAM" id="SSF51569">
    <property type="entry name" value="Aldolase"/>
    <property type="match status" value="1"/>
</dbReference>
<comment type="catalytic activity">
    <reaction evidence="11">
        <text>hydrogencarbonate + pyruvate + ATP = oxaloacetate + ADP + phosphate + H(+)</text>
        <dbReference type="Rhea" id="RHEA:20844"/>
        <dbReference type="ChEBI" id="CHEBI:15361"/>
        <dbReference type="ChEBI" id="CHEBI:15378"/>
        <dbReference type="ChEBI" id="CHEBI:16452"/>
        <dbReference type="ChEBI" id="CHEBI:17544"/>
        <dbReference type="ChEBI" id="CHEBI:30616"/>
        <dbReference type="ChEBI" id="CHEBI:43474"/>
        <dbReference type="ChEBI" id="CHEBI:456216"/>
        <dbReference type="EC" id="6.4.1.1"/>
    </reaction>
</comment>
<evidence type="ECO:0000259" key="13">
    <source>
        <dbReference type="PROSITE" id="PS50975"/>
    </source>
</evidence>
<dbReference type="PROSITE" id="PS50979">
    <property type="entry name" value="BC"/>
    <property type="match status" value="1"/>
</dbReference>
<dbReference type="InterPro" id="IPR000089">
    <property type="entry name" value="Biotin_lipoyl"/>
</dbReference>
<comment type="cofactor">
    <cofactor evidence="1 11">
        <name>biotin</name>
        <dbReference type="ChEBI" id="CHEBI:57586"/>
    </cofactor>
</comment>
<evidence type="ECO:0000313" key="16">
    <source>
        <dbReference type="EMBL" id="MFC5728141.1"/>
    </source>
</evidence>
<dbReference type="Pfam" id="PF02785">
    <property type="entry name" value="Biotin_carb_C"/>
    <property type="match status" value="1"/>
</dbReference>
<feature type="domain" description="Pyruvate carboxyltransferase" evidence="15">
    <location>
        <begin position="525"/>
        <end position="794"/>
    </location>
</feature>
<feature type="domain" description="ATP-grasp" evidence="13">
    <location>
        <begin position="121"/>
        <end position="317"/>
    </location>
</feature>
<evidence type="ECO:0000256" key="11">
    <source>
        <dbReference type="PIRNR" id="PIRNR001594"/>
    </source>
</evidence>
<dbReference type="Pfam" id="PF02436">
    <property type="entry name" value="PYC_OADA"/>
    <property type="match status" value="1"/>
</dbReference>
<dbReference type="PROSITE" id="PS00188">
    <property type="entry name" value="BIOTIN"/>
    <property type="match status" value="1"/>
</dbReference>